<dbReference type="Pfam" id="PF00076">
    <property type="entry name" value="RRM_1"/>
    <property type="match status" value="1"/>
</dbReference>
<dbReference type="AlphaFoldDB" id="A0A251T3E3"/>
<reference evidence="13 15" key="1">
    <citation type="journal article" date="2017" name="Nature">
        <title>The sunflower genome provides insights into oil metabolism, flowering and Asterid evolution.</title>
        <authorList>
            <person name="Badouin H."/>
            <person name="Gouzy J."/>
            <person name="Grassa C.J."/>
            <person name="Murat F."/>
            <person name="Staton S.E."/>
            <person name="Cottret L."/>
            <person name="Lelandais-Briere C."/>
            <person name="Owens G.L."/>
            <person name="Carrere S."/>
            <person name="Mayjonade B."/>
            <person name="Legrand L."/>
            <person name="Gill N."/>
            <person name="Kane N.C."/>
            <person name="Bowers J.E."/>
            <person name="Hubner S."/>
            <person name="Bellec A."/>
            <person name="Berard A."/>
            <person name="Berges H."/>
            <person name="Blanchet N."/>
            <person name="Boniface M.C."/>
            <person name="Brunel D."/>
            <person name="Catrice O."/>
            <person name="Chaidir N."/>
            <person name="Claudel C."/>
            <person name="Donnadieu C."/>
            <person name="Faraut T."/>
            <person name="Fievet G."/>
            <person name="Helmstetter N."/>
            <person name="King M."/>
            <person name="Knapp S.J."/>
            <person name="Lai Z."/>
            <person name="Le Paslier M.C."/>
            <person name="Lippi Y."/>
            <person name="Lorenzon L."/>
            <person name="Mandel J.R."/>
            <person name="Marage G."/>
            <person name="Marchand G."/>
            <person name="Marquand E."/>
            <person name="Bret-Mestries E."/>
            <person name="Morien E."/>
            <person name="Nambeesan S."/>
            <person name="Nguyen T."/>
            <person name="Pegot-Espagnet P."/>
            <person name="Pouilly N."/>
            <person name="Raftis F."/>
            <person name="Sallet E."/>
            <person name="Schiex T."/>
            <person name="Thomas J."/>
            <person name="Vandecasteele C."/>
            <person name="Vares D."/>
            <person name="Vear F."/>
            <person name="Vautrin S."/>
            <person name="Crespi M."/>
            <person name="Mangin B."/>
            <person name="Burke J.M."/>
            <person name="Salse J."/>
            <person name="Munos S."/>
            <person name="Vincourt P."/>
            <person name="Rieseberg L.H."/>
            <person name="Langlade N.B."/>
        </authorList>
    </citation>
    <scope>NUCLEOTIDE SEQUENCE [LARGE SCALE GENOMIC DNA]</scope>
    <source>
        <strain evidence="15">cv. SF193</strain>
        <tissue evidence="13">Leaves</tissue>
    </source>
</reference>
<organism evidence="14 15">
    <name type="scientific">Helianthus annuus</name>
    <name type="common">Common sunflower</name>
    <dbReference type="NCBI Taxonomy" id="4232"/>
    <lineage>
        <taxon>Eukaryota</taxon>
        <taxon>Viridiplantae</taxon>
        <taxon>Streptophyta</taxon>
        <taxon>Embryophyta</taxon>
        <taxon>Tracheophyta</taxon>
        <taxon>Spermatophyta</taxon>
        <taxon>Magnoliopsida</taxon>
        <taxon>eudicotyledons</taxon>
        <taxon>Gunneridae</taxon>
        <taxon>Pentapetalae</taxon>
        <taxon>asterids</taxon>
        <taxon>campanulids</taxon>
        <taxon>Asterales</taxon>
        <taxon>Asteraceae</taxon>
        <taxon>Asteroideae</taxon>
        <taxon>Heliantheae alliance</taxon>
        <taxon>Heliantheae</taxon>
        <taxon>Helianthus</taxon>
    </lineage>
</organism>
<evidence type="ECO:0000256" key="2">
    <source>
        <dbReference type="ARBA" id="ARBA00004463"/>
    </source>
</evidence>
<keyword evidence="3" id="KW-0507">mRNA processing</keyword>
<evidence type="ECO:0000256" key="9">
    <source>
        <dbReference type="ARBA" id="ARBA00063471"/>
    </source>
</evidence>
<keyword evidence="11" id="KW-0812">Transmembrane</keyword>
<accession>A0A251T3E3</accession>
<keyword evidence="5 10" id="KW-0694">RNA-binding</keyword>
<comment type="subcellular location">
    <subcellularLocation>
        <location evidence="2">Cytoplasmic granule</location>
    </subcellularLocation>
    <subcellularLocation>
        <location evidence="1">Nucleus</location>
    </subcellularLocation>
</comment>
<comment type="subunit">
    <text evidence="9">Interacts with the poly(A) tail of mRNA in nucleus.</text>
</comment>
<dbReference type="InterPro" id="IPR012677">
    <property type="entry name" value="Nucleotide-bd_a/b_plait_sf"/>
</dbReference>
<dbReference type="Proteomes" id="UP000215914">
    <property type="component" value="Chromosome 12"/>
</dbReference>
<dbReference type="PROSITE" id="PS50102">
    <property type="entry name" value="RRM"/>
    <property type="match status" value="1"/>
</dbReference>
<dbReference type="InterPro" id="IPR000504">
    <property type="entry name" value="RRM_dom"/>
</dbReference>
<keyword evidence="11" id="KW-0472">Membrane</keyword>
<evidence type="ECO:0000313" key="14">
    <source>
        <dbReference type="EMBL" id="OTG05329.1"/>
    </source>
</evidence>
<protein>
    <submittedName>
        <fullName evidence="14">Putative nucleotide-binding alpha-beta plait domain-containing protein</fullName>
    </submittedName>
    <submittedName>
        <fullName evidence="13">RNA recognition motif domain, nucleotide-binding alpha-beta plait domain superfamily</fullName>
    </submittedName>
</protein>
<evidence type="ECO:0000256" key="10">
    <source>
        <dbReference type="PROSITE-ProRule" id="PRU00176"/>
    </source>
</evidence>
<keyword evidence="11" id="KW-1133">Transmembrane helix</keyword>
<proteinExistence type="inferred from homology"/>
<dbReference type="GO" id="GO:0005634">
    <property type="term" value="C:nucleus"/>
    <property type="evidence" value="ECO:0007669"/>
    <property type="project" value="UniProtKB-SubCell"/>
</dbReference>
<reference evidence="13" key="3">
    <citation type="submission" date="2020-06" db="EMBL/GenBank/DDBJ databases">
        <title>Helianthus annuus Genome sequencing and assembly Release 2.</title>
        <authorList>
            <person name="Gouzy J."/>
            <person name="Langlade N."/>
            <person name="Munos S."/>
        </authorList>
    </citation>
    <scope>NUCLEOTIDE SEQUENCE</scope>
    <source>
        <tissue evidence="13">Leaves</tissue>
    </source>
</reference>
<dbReference type="GO" id="GO:0005829">
    <property type="term" value="C:cytosol"/>
    <property type="evidence" value="ECO:0000318"/>
    <property type="project" value="GO_Central"/>
</dbReference>
<feature type="transmembrane region" description="Helical" evidence="11">
    <location>
        <begin position="137"/>
        <end position="154"/>
    </location>
</feature>
<keyword evidence="4" id="KW-0677">Repeat</keyword>
<dbReference type="CDD" id="cd12345">
    <property type="entry name" value="RRM2_SECp43_like"/>
    <property type="match status" value="1"/>
</dbReference>
<evidence type="ECO:0000256" key="6">
    <source>
        <dbReference type="ARBA" id="ARBA00023242"/>
    </source>
</evidence>
<evidence type="ECO:0000256" key="5">
    <source>
        <dbReference type="ARBA" id="ARBA00022884"/>
    </source>
</evidence>
<keyword evidence="15" id="KW-1185">Reference proteome</keyword>
<name>A0A251T3E3_HELAN</name>
<dbReference type="SMART" id="SM00360">
    <property type="entry name" value="RRM"/>
    <property type="match status" value="1"/>
</dbReference>
<dbReference type="EMBL" id="MNCJ02000327">
    <property type="protein sequence ID" value="KAF5778237.1"/>
    <property type="molecule type" value="Genomic_DNA"/>
</dbReference>
<feature type="domain" description="RRM" evidence="12">
    <location>
        <begin position="39"/>
        <end position="118"/>
    </location>
</feature>
<sequence length="167" mass="18581">MVSSSSIHTKLLRKFFKPTTGTGQALVRVKKRADTGSYLSIFIGNLASDVTDIMLYETFVGLYQSVKGAKVVFDSNTGCSKGNGFVRFGDENESTRAMSEMNGQYCSSRPMRVGVANTEEATYATTVWSATISVSRYVFLVPFFGFFVFNLFTYESVDSSFRLRYVS</sequence>
<reference evidence="14" key="2">
    <citation type="submission" date="2017-02" db="EMBL/GenBank/DDBJ databases">
        <title>Sunflower complete genome.</title>
        <authorList>
            <person name="Langlade N."/>
            <person name="Munos S."/>
        </authorList>
    </citation>
    <scope>NUCLEOTIDE SEQUENCE [LARGE SCALE GENOMIC DNA]</scope>
    <source>
        <tissue evidence="14">Leaves</tissue>
    </source>
</reference>
<gene>
    <name evidence="14" type="ORF">HannXRQ_Chr12g0372371</name>
    <name evidence="13" type="ORF">HanXRQr2_Chr12g0545181</name>
</gene>
<keyword evidence="6" id="KW-0539">Nucleus</keyword>
<evidence type="ECO:0000256" key="4">
    <source>
        <dbReference type="ARBA" id="ARBA00022737"/>
    </source>
</evidence>
<dbReference type="InterPro" id="IPR050825">
    <property type="entry name" value="RBM42_RBP45_47-like"/>
</dbReference>
<dbReference type="PANTHER" id="PTHR47640">
    <property type="entry name" value="TRNA SELENOCYSTEINE 1-ASSOCIATED PROTEIN 1-RELATED-RELATED"/>
    <property type="match status" value="1"/>
</dbReference>
<dbReference type="FunFam" id="3.30.70.330:FF:000144">
    <property type="entry name" value="Polyadenylate-binding protein RBP47B"/>
    <property type="match status" value="1"/>
</dbReference>
<dbReference type="EMBL" id="CM007901">
    <property type="protein sequence ID" value="OTG05329.1"/>
    <property type="molecule type" value="Genomic_DNA"/>
</dbReference>
<dbReference type="InParanoid" id="A0A251T3E3"/>
<dbReference type="OMA" id="CGRISLE"/>
<evidence type="ECO:0000313" key="13">
    <source>
        <dbReference type="EMBL" id="KAF5778237.1"/>
    </source>
</evidence>
<dbReference type="Gene3D" id="3.30.70.330">
    <property type="match status" value="1"/>
</dbReference>
<dbReference type="SUPFAM" id="SSF54928">
    <property type="entry name" value="RNA-binding domain, RBD"/>
    <property type="match status" value="1"/>
</dbReference>
<dbReference type="GO" id="GO:0003729">
    <property type="term" value="F:mRNA binding"/>
    <property type="evidence" value="ECO:0000318"/>
    <property type="project" value="GO_Central"/>
</dbReference>
<dbReference type="Gramene" id="mRNA:HanXRQr2_Chr12g0545181">
    <property type="protein sequence ID" value="CDS:HanXRQr2_Chr12g0545181.1"/>
    <property type="gene ID" value="HanXRQr2_Chr12g0545181"/>
</dbReference>
<dbReference type="STRING" id="4232.A0A251T3E3"/>
<comment type="similarity">
    <text evidence="8">Belongs to the polyadenylate-binding RBP47 family.</text>
</comment>
<evidence type="ECO:0000259" key="12">
    <source>
        <dbReference type="PROSITE" id="PS50102"/>
    </source>
</evidence>
<evidence type="ECO:0000256" key="11">
    <source>
        <dbReference type="SAM" id="Phobius"/>
    </source>
</evidence>
<evidence type="ECO:0000256" key="3">
    <source>
        <dbReference type="ARBA" id="ARBA00022664"/>
    </source>
</evidence>
<dbReference type="GO" id="GO:0006397">
    <property type="term" value="P:mRNA processing"/>
    <property type="evidence" value="ECO:0007669"/>
    <property type="project" value="UniProtKB-KW"/>
</dbReference>
<comment type="function">
    <text evidence="7">Heterogeneous nuclear ribonucleoprotein (hnRNP)-protein binding the poly(A) tail of mRNA and probably involved in some steps of pre-mRNA maturation.</text>
</comment>
<evidence type="ECO:0000313" key="15">
    <source>
        <dbReference type="Proteomes" id="UP000215914"/>
    </source>
</evidence>
<evidence type="ECO:0000256" key="8">
    <source>
        <dbReference type="ARBA" id="ARBA00061069"/>
    </source>
</evidence>
<dbReference type="PANTHER" id="PTHR47640:SF63">
    <property type="entry name" value="NUCLEOTIDE-BINDING ALPHA-BETA PLAIT DOMAIN-CONTAINING PROTEIN-RELATED"/>
    <property type="match status" value="1"/>
</dbReference>
<dbReference type="InterPro" id="IPR035979">
    <property type="entry name" value="RBD_domain_sf"/>
</dbReference>
<evidence type="ECO:0000256" key="1">
    <source>
        <dbReference type="ARBA" id="ARBA00004123"/>
    </source>
</evidence>
<evidence type="ECO:0000256" key="7">
    <source>
        <dbReference type="ARBA" id="ARBA00057395"/>
    </source>
</evidence>